<dbReference type="OMA" id="CELHIWP"/>
<evidence type="ECO:0000256" key="1">
    <source>
        <dbReference type="ARBA" id="ARBA00022801"/>
    </source>
</evidence>
<dbReference type="InterPro" id="IPR029058">
    <property type="entry name" value="AB_hydrolase_fold"/>
</dbReference>
<keyword evidence="1" id="KW-0378">Hydrolase</keyword>
<dbReference type="EMBL" id="FP929139">
    <property type="protein sequence ID" value="CBY02448.1"/>
    <property type="molecule type" value="Genomic_DNA"/>
</dbReference>
<dbReference type="AlphaFoldDB" id="E5AD96"/>
<evidence type="ECO:0000259" key="3">
    <source>
        <dbReference type="Pfam" id="PF07859"/>
    </source>
</evidence>
<dbReference type="OrthoDB" id="433474at2759"/>
<dbReference type="HOGENOM" id="CLU_012494_6_1_1"/>
<evidence type="ECO:0000256" key="2">
    <source>
        <dbReference type="SAM" id="MobiDB-lite"/>
    </source>
</evidence>
<feature type="compositionally biased region" description="Polar residues" evidence="2">
    <location>
        <begin position="1"/>
        <end position="13"/>
    </location>
</feature>
<sequence length="403" mass="43090">MAASQAAPTPCNTPINPSKPPLPIRPPIDPTLEHIVSAFPIPDDLHLDLMRGMNLVPEGEPNPFAYSAATVLAAHPNYTHKDYTITGVDGNEIELSVFTPRVGSEPASKEEEDAKTEAGTTHGEAQERDPQAKPSSLPALYHIHGGGLVSGDRFSGVSETLSLLPPSTPTILISIAYRLAPETRAPGGAEDCYSGLRWVFANAGTLGVDVERVIVYGVSGGGALAASLCLMVRDRANTQSDGATDKRVMGNSPSKDEEKVTIRIKGLLLHTPMLDDRCTSTSDTQFHTNSPWSGTSNAQAWDLALGPGVRGTSAVTPYQAPARETQYTGLPPMYVDVAECEVFRDPAVRWASEVWKAGGTCELHVWPGVWHIFDMMDGSDLPSVVQSSVAAKKNWLGRMVGGR</sequence>
<feature type="region of interest" description="Disordered" evidence="2">
    <location>
        <begin position="1"/>
        <end position="22"/>
    </location>
</feature>
<dbReference type="GO" id="GO:0016787">
    <property type="term" value="F:hydrolase activity"/>
    <property type="evidence" value="ECO:0007669"/>
    <property type="project" value="UniProtKB-KW"/>
</dbReference>
<feature type="region of interest" description="Disordered" evidence="2">
    <location>
        <begin position="101"/>
        <end position="137"/>
    </location>
</feature>
<protein>
    <recommendedName>
        <fullName evidence="3">Alpha/beta hydrolase fold-3 domain-containing protein</fullName>
    </recommendedName>
</protein>
<dbReference type="InterPro" id="IPR013094">
    <property type="entry name" value="AB_hydrolase_3"/>
</dbReference>
<name>E5AD96_LEPMJ</name>
<evidence type="ECO:0000313" key="4">
    <source>
        <dbReference type="EMBL" id="CBY02448.1"/>
    </source>
</evidence>
<dbReference type="GeneID" id="13290494"/>
<dbReference type="Proteomes" id="UP000002668">
    <property type="component" value="Genome"/>
</dbReference>
<dbReference type="PANTHER" id="PTHR48081">
    <property type="entry name" value="AB HYDROLASE SUPERFAMILY PROTEIN C4A8.06C"/>
    <property type="match status" value="1"/>
</dbReference>
<dbReference type="PANTHER" id="PTHR48081:SF8">
    <property type="entry name" value="ALPHA_BETA HYDROLASE FOLD-3 DOMAIN-CONTAINING PROTEIN-RELATED"/>
    <property type="match status" value="1"/>
</dbReference>
<organism evidence="4 5">
    <name type="scientific">Leptosphaeria maculans (strain JN3 / isolate v23.1.3 / race Av1-4-5-6-7-8)</name>
    <name type="common">Blackleg fungus</name>
    <name type="synonym">Phoma lingam</name>
    <dbReference type="NCBI Taxonomy" id="985895"/>
    <lineage>
        <taxon>Eukaryota</taxon>
        <taxon>Fungi</taxon>
        <taxon>Dikarya</taxon>
        <taxon>Ascomycota</taxon>
        <taxon>Pezizomycotina</taxon>
        <taxon>Dothideomycetes</taxon>
        <taxon>Pleosporomycetidae</taxon>
        <taxon>Pleosporales</taxon>
        <taxon>Pleosporineae</taxon>
        <taxon>Leptosphaeriaceae</taxon>
        <taxon>Plenodomus</taxon>
        <taxon>Plenodomus lingam/Leptosphaeria maculans species complex</taxon>
    </lineage>
</organism>
<dbReference type="eggNOG" id="KOG1515">
    <property type="taxonomic scope" value="Eukaryota"/>
</dbReference>
<keyword evidence="5" id="KW-1185">Reference proteome</keyword>
<proteinExistence type="predicted"/>
<dbReference type="Gene3D" id="3.40.50.1820">
    <property type="entry name" value="alpha/beta hydrolase"/>
    <property type="match status" value="1"/>
</dbReference>
<reference evidence="5" key="1">
    <citation type="journal article" date="2011" name="Nat. Commun.">
        <title>Effector diversification within compartments of the Leptosphaeria maculans genome affected by Repeat-Induced Point mutations.</title>
        <authorList>
            <person name="Rouxel T."/>
            <person name="Grandaubert J."/>
            <person name="Hane J.K."/>
            <person name="Hoede C."/>
            <person name="van de Wouw A.P."/>
            <person name="Couloux A."/>
            <person name="Dominguez V."/>
            <person name="Anthouard V."/>
            <person name="Bally P."/>
            <person name="Bourras S."/>
            <person name="Cozijnsen A.J."/>
            <person name="Ciuffetti L.M."/>
            <person name="Degrave A."/>
            <person name="Dilmaghani A."/>
            <person name="Duret L."/>
            <person name="Fudal I."/>
            <person name="Goodwin S.B."/>
            <person name="Gout L."/>
            <person name="Glaser N."/>
            <person name="Linglin J."/>
            <person name="Kema G.H.J."/>
            <person name="Lapalu N."/>
            <person name="Lawrence C.B."/>
            <person name="May K."/>
            <person name="Meyer M."/>
            <person name="Ollivier B."/>
            <person name="Poulain J."/>
            <person name="Schoch C.L."/>
            <person name="Simon A."/>
            <person name="Spatafora J.W."/>
            <person name="Stachowiak A."/>
            <person name="Turgeon B.G."/>
            <person name="Tyler B.M."/>
            <person name="Vincent D."/>
            <person name="Weissenbach J."/>
            <person name="Amselem J."/>
            <person name="Quesneville H."/>
            <person name="Oliver R.P."/>
            <person name="Wincker P."/>
            <person name="Balesdent M.-H."/>
            <person name="Howlett B.J."/>
        </authorList>
    </citation>
    <scope>NUCLEOTIDE SEQUENCE [LARGE SCALE GENOMIC DNA]</scope>
    <source>
        <strain evidence="5">JN3 / isolate v23.1.3 / race Av1-4-5-6-7-8</strain>
    </source>
</reference>
<dbReference type="InterPro" id="IPR050300">
    <property type="entry name" value="GDXG_lipolytic_enzyme"/>
</dbReference>
<dbReference type="InParanoid" id="E5AD96"/>
<feature type="domain" description="Alpha/beta hydrolase fold-3" evidence="3">
    <location>
        <begin position="141"/>
        <end position="373"/>
    </location>
</feature>
<dbReference type="STRING" id="985895.E5AD96"/>
<accession>E5AD96</accession>
<gene>
    <name evidence="4" type="ORF">LEMA_P012350.1</name>
</gene>
<dbReference type="SUPFAM" id="SSF53474">
    <property type="entry name" value="alpha/beta-Hydrolases"/>
    <property type="match status" value="1"/>
</dbReference>
<dbReference type="Pfam" id="PF07859">
    <property type="entry name" value="Abhydrolase_3"/>
    <property type="match status" value="1"/>
</dbReference>
<dbReference type="RefSeq" id="XP_003845927.1">
    <property type="nucleotide sequence ID" value="XM_003845879.1"/>
</dbReference>
<evidence type="ECO:0000313" key="5">
    <source>
        <dbReference type="Proteomes" id="UP000002668"/>
    </source>
</evidence>
<dbReference type="VEuPathDB" id="FungiDB:LEMA_P012350.1"/>